<dbReference type="AlphaFoldDB" id="A0A3M7ENG8"/>
<dbReference type="Proteomes" id="UP000281468">
    <property type="component" value="Unassembled WGS sequence"/>
</dbReference>
<dbReference type="VEuPathDB" id="FungiDB:BTJ68_00660"/>
<comment type="caution">
    <text evidence="1">The sequence shown here is derived from an EMBL/GenBank/DDBJ whole genome shotgun (WGS) entry which is preliminary data.</text>
</comment>
<evidence type="ECO:0000313" key="2">
    <source>
        <dbReference type="Proteomes" id="UP000281468"/>
    </source>
</evidence>
<dbReference type="Gene3D" id="3.80.10.10">
    <property type="entry name" value="Ribonuclease Inhibitor"/>
    <property type="match status" value="1"/>
</dbReference>
<accession>A0A3M7ENG8</accession>
<evidence type="ECO:0000313" key="1">
    <source>
        <dbReference type="EMBL" id="RMY77614.1"/>
    </source>
</evidence>
<gene>
    <name evidence="1" type="ORF">D0862_13530</name>
</gene>
<dbReference type="InterPro" id="IPR032675">
    <property type="entry name" value="LRR_dom_sf"/>
</dbReference>
<dbReference type="EMBL" id="QWIQ01000758">
    <property type="protein sequence ID" value="RMY77614.1"/>
    <property type="molecule type" value="Genomic_DNA"/>
</dbReference>
<name>A0A3M7ENG8_HORWE</name>
<sequence length="517" mass="58127">METLVTCAHDSQDGGRVPRLARPSSLIVATYDIVAGMHINDLPTEILSNILLQATKVNESEGVGYTYGLSQAPLPLEKAKLTKYIRGPLSPESLRWDATNSIRQVCTQWHEWALGYNFEHVFERRWRGAERWANLSIRRGSYSVYELIDNPSGYAVYRDPFGHLKQTERLFHMAPSCANAVRRMWFNGFYTAETDKLILSVVSQCSQLEYLSVPWTILRRGTADDWIDLLNVNTGTGKPLHSLEFQAVCLPRDQALALENDNTPSPLDDPRVDFSALKRLKIFGNTLHKPVSDIDLDLIARTATNLECLDITNLSTISVAGMLSLVRASYNTLQVLEHSPRSDDGFYHPFPGQLETGEHICELLAGLPQMRDLSISVPYMCADLFKNHETRLRGEFQVRATDICGCSTTTGPSMRAERLAAVTDSVRELIQARRRTRHELSAELFFAGCIFQPEKRLVHGDFTLPEISSSGQWPVAKQPSTLGPYGQTGTYGKDEGYWDAVREAEYLQAVARRWVAL</sequence>
<proteinExistence type="predicted"/>
<reference evidence="1 2" key="1">
    <citation type="journal article" date="2018" name="BMC Genomics">
        <title>Genomic evidence for intraspecific hybridization in a clonal and extremely halotolerant yeast.</title>
        <authorList>
            <person name="Gostincar C."/>
            <person name="Stajich J.E."/>
            <person name="Zupancic J."/>
            <person name="Zalar P."/>
            <person name="Gunde-Cimerman N."/>
        </authorList>
    </citation>
    <scope>NUCLEOTIDE SEQUENCE [LARGE SCALE GENOMIC DNA]</scope>
    <source>
        <strain evidence="1 2">EXF-171</strain>
    </source>
</reference>
<protein>
    <submittedName>
        <fullName evidence="1">Uncharacterized protein</fullName>
    </submittedName>
</protein>
<organism evidence="1 2">
    <name type="scientific">Hortaea werneckii</name>
    <name type="common">Black yeast</name>
    <name type="synonym">Cladosporium werneckii</name>
    <dbReference type="NCBI Taxonomy" id="91943"/>
    <lineage>
        <taxon>Eukaryota</taxon>
        <taxon>Fungi</taxon>
        <taxon>Dikarya</taxon>
        <taxon>Ascomycota</taxon>
        <taxon>Pezizomycotina</taxon>
        <taxon>Dothideomycetes</taxon>
        <taxon>Dothideomycetidae</taxon>
        <taxon>Mycosphaerellales</taxon>
        <taxon>Teratosphaeriaceae</taxon>
        <taxon>Hortaea</taxon>
    </lineage>
</organism>